<gene>
    <name evidence="1" type="ORF">ERS852498_01193</name>
</gene>
<evidence type="ECO:0000313" key="2">
    <source>
        <dbReference type="Proteomes" id="UP000095709"/>
    </source>
</evidence>
<name>A0A174KCX2_9FIRM</name>
<organism evidence="1 2">
    <name type="scientific">Fusicatenibacter saccharivorans</name>
    <dbReference type="NCBI Taxonomy" id="1150298"/>
    <lineage>
        <taxon>Bacteria</taxon>
        <taxon>Bacillati</taxon>
        <taxon>Bacillota</taxon>
        <taxon>Clostridia</taxon>
        <taxon>Lachnospirales</taxon>
        <taxon>Lachnospiraceae</taxon>
        <taxon>Fusicatenibacter</taxon>
    </lineage>
</organism>
<sequence>MTLLEQIQKEHAAAFTHGGKFHADDVFSAALLLHFNPQLTIQRGNRVPEDFAGIVFDIGRGEYDHHQKDSRIRENQVPYAAFGLLWEALGTEILSPEMAARFDEKFVQPLDLNDNTGEKNELASMIGMFNPVWDDNSGSDAAFLEAVAVAGRILEHKWERFRADERAEQQFAALLAEHRKRIAAEKKAGTMDEKILILSEFFPC</sequence>
<dbReference type="InterPro" id="IPR003226">
    <property type="entry name" value="MYG1_exonuclease"/>
</dbReference>
<dbReference type="Pfam" id="PF03690">
    <property type="entry name" value="MYG1_exonuc"/>
    <property type="match status" value="1"/>
</dbReference>
<dbReference type="EMBL" id="CZAL01000005">
    <property type="protein sequence ID" value="CUP07648.1"/>
    <property type="molecule type" value="Genomic_DNA"/>
</dbReference>
<dbReference type="AlphaFoldDB" id="A0A174KCX2"/>
<reference evidence="1 2" key="1">
    <citation type="submission" date="2015-09" db="EMBL/GenBank/DDBJ databases">
        <authorList>
            <consortium name="Pathogen Informatics"/>
        </authorList>
    </citation>
    <scope>NUCLEOTIDE SEQUENCE [LARGE SCALE GENOMIC DNA]</scope>
    <source>
        <strain evidence="1 2">2789STDY5834885</strain>
    </source>
</reference>
<protein>
    <submittedName>
        <fullName evidence="1">Uncharacterized conserved protein related to MYG1 family</fullName>
    </submittedName>
</protein>
<accession>A0A174KCX2</accession>
<proteinExistence type="predicted"/>
<dbReference type="Proteomes" id="UP000095709">
    <property type="component" value="Unassembled WGS sequence"/>
</dbReference>
<evidence type="ECO:0000313" key="1">
    <source>
        <dbReference type="EMBL" id="CUP07648.1"/>
    </source>
</evidence>